<dbReference type="EC" id="2.3.2.23" evidence="1"/>
<dbReference type="GO" id="GO:0005524">
    <property type="term" value="F:ATP binding"/>
    <property type="evidence" value="ECO:0007669"/>
    <property type="project" value="UniProtKB-KW"/>
</dbReference>
<evidence type="ECO:0000256" key="5">
    <source>
        <dbReference type="ARBA" id="ARBA00022840"/>
    </source>
</evidence>
<comment type="caution">
    <text evidence="7">The sequence shown here is derived from an EMBL/GenBank/DDBJ whole genome shotgun (WGS) entry which is preliminary data.</text>
</comment>
<keyword evidence="5" id="KW-0067">ATP-binding</keyword>
<reference evidence="7" key="2">
    <citation type="submission" date="2023-05" db="EMBL/GenBank/DDBJ databases">
        <authorList>
            <consortium name="Lawrence Berkeley National Laboratory"/>
            <person name="Steindorff A."/>
            <person name="Hensen N."/>
            <person name="Bonometti L."/>
            <person name="Westerberg I."/>
            <person name="Brannstrom I.O."/>
            <person name="Guillou S."/>
            <person name="Cros-Aarteil S."/>
            <person name="Calhoun S."/>
            <person name="Haridas S."/>
            <person name="Kuo A."/>
            <person name="Mondo S."/>
            <person name="Pangilinan J."/>
            <person name="Riley R."/>
            <person name="Labutti K."/>
            <person name="Andreopoulos B."/>
            <person name="Lipzen A."/>
            <person name="Chen C."/>
            <person name="Yanf M."/>
            <person name="Daum C."/>
            <person name="Ng V."/>
            <person name="Clum A."/>
            <person name="Ohm R."/>
            <person name="Martin F."/>
            <person name="Silar P."/>
            <person name="Natvig D."/>
            <person name="Lalanne C."/>
            <person name="Gautier V."/>
            <person name="Ament-Velasquez S.L."/>
            <person name="Kruys A."/>
            <person name="Hutchinson M.I."/>
            <person name="Powell A.J."/>
            <person name="Barry K."/>
            <person name="Miller A.N."/>
            <person name="Grigoriev I.V."/>
            <person name="Debuchy R."/>
            <person name="Gladieux P."/>
            <person name="Thoren M.H."/>
            <person name="Johannesson H."/>
        </authorList>
    </citation>
    <scope>NUCLEOTIDE SEQUENCE</scope>
    <source>
        <strain evidence="7">CBS 538.74</strain>
    </source>
</reference>
<dbReference type="Gene3D" id="3.10.110.10">
    <property type="entry name" value="Ubiquitin Conjugating Enzyme"/>
    <property type="match status" value="1"/>
</dbReference>
<keyword evidence="2" id="KW-0808">Transferase</keyword>
<evidence type="ECO:0000256" key="1">
    <source>
        <dbReference type="ARBA" id="ARBA00012486"/>
    </source>
</evidence>
<dbReference type="EMBL" id="MU857051">
    <property type="protein sequence ID" value="KAK4150777.1"/>
    <property type="molecule type" value="Genomic_DNA"/>
</dbReference>
<evidence type="ECO:0000256" key="2">
    <source>
        <dbReference type="ARBA" id="ARBA00022679"/>
    </source>
</evidence>
<keyword evidence="4" id="KW-0833">Ubl conjugation pathway</keyword>
<dbReference type="InterPro" id="IPR016135">
    <property type="entry name" value="UBQ-conjugating_enzyme/RWD"/>
</dbReference>
<keyword evidence="3" id="KW-0547">Nucleotide-binding</keyword>
<evidence type="ECO:0000259" key="6">
    <source>
        <dbReference type="PROSITE" id="PS50127"/>
    </source>
</evidence>
<dbReference type="PANTHER" id="PTHR24067">
    <property type="entry name" value="UBIQUITIN-CONJUGATING ENZYME E2"/>
    <property type="match status" value="1"/>
</dbReference>
<keyword evidence="8" id="KW-1185">Reference proteome</keyword>
<dbReference type="SUPFAM" id="SSF54495">
    <property type="entry name" value="UBC-like"/>
    <property type="match status" value="1"/>
</dbReference>
<evidence type="ECO:0000313" key="8">
    <source>
        <dbReference type="Proteomes" id="UP001302745"/>
    </source>
</evidence>
<name>A0AAN6VG16_9PEZI</name>
<organism evidence="7 8">
    <name type="scientific">Chaetomidium leptoderma</name>
    <dbReference type="NCBI Taxonomy" id="669021"/>
    <lineage>
        <taxon>Eukaryota</taxon>
        <taxon>Fungi</taxon>
        <taxon>Dikarya</taxon>
        <taxon>Ascomycota</taxon>
        <taxon>Pezizomycotina</taxon>
        <taxon>Sordariomycetes</taxon>
        <taxon>Sordariomycetidae</taxon>
        <taxon>Sordariales</taxon>
        <taxon>Chaetomiaceae</taxon>
        <taxon>Chaetomidium</taxon>
    </lineage>
</organism>
<accession>A0AAN6VG16</accession>
<evidence type="ECO:0000313" key="7">
    <source>
        <dbReference type="EMBL" id="KAK4150777.1"/>
    </source>
</evidence>
<dbReference type="PROSITE" id="PS50127">
    <property type="entry name" value="UBC_2"/>
    <property type="match status" value="1"/>
</dbReference>
<protein>
    <recommendedName>
        <fullName evidence="1">E2 ubiquitin-conjugating enzyme</fullName>
        <ecNumber evidence="1">2.3.2.23</ecNumber>
    </recommendedName>
</protein>
<sequence>MASQNKRIAKELGEVTTSPPAGITVTLPNDSDLHKWHVVLEGPENTVYAGAKFGLIVSLPVEYPFKAPTVTFATRIYHPNVTNDSIGSICLGPLKAENWKPSTKLAGVLEAVRALLAEPMPDDPLEARIADEYRSDRKEFDKNARVYVQRYAKGAVKFDALAAAAEADAKKGAGAGAGSGSSAGGGAP</sequence>
<dbReference type="Proteomes" id="UP001302745">
    <property type="component" value="Unassembled WGS sequence"/>
</dbReference>
<dbReference type="InterPro" id="IPR050113">
    <property type="entry name" value="Ub_conjugating_enzyme"/>
</dbReference>
<reference evidence="7" key="1">
    <citation type="journal article" date="2023" name="Mol. Phylogenet. Evol.">
        <title>Genome-scale phylogeny and comparative genomics of the fungal order Sordariales.</title>
        <authorList>
            <person name="Hensen N."/>
            <person name="Bonometti L."/>
            <person name="Westerberg I."/>
            <person name="Brannstrom I.O."/>
            <person name="Guillou S."/>
            <person name="Cros-Aarteil S."/>
            <person name="Calhoun S."/>
            <person name="Haridas S."/>
            <person name="Kuo A."/>
            <person name="Mondo S."/>
            <person name="Pangilinan J."/>
            <person name="Riley R."/>
            <person name="LaButti K."/>
            <person name="Andreopoulos B."/>
            <person name="Lipzen A."/>
            <person name="Chen C."/>
            <person name="Yan M."/>
            <person name="Daum C."/>
            <person name="Ng V."/>
            <person name="Clum A."/>
            <person name="Steindorff A."/>
            <person name="Ohm R.A."/>
            <person name="Martin F."/>
            <person name="Silar P."/>
            <person name="Natvig D.O."/>
            <person name="Lalanne C."/>
            <person name="Gautier V."/>
            <person name="Ament-Velasquez S.L."/>
            <person name="Kruys A."/>
            <person name="Hutchinson M.I."/>
            <person name="Powell A.J."/>
            <person name="Barry K."/>
            <person name="Miller A.N."/>
            <person name="Grigoriev I.V."/>
            <person name="Debuchy R."/>
            <person name="Gladieux P."/>
            <person name="Hiltunen Thoren M."/>
            <person name="Johannesson H."/>
        </authorList>
    </citation>
    <scope>NUCLEOTIDE SEQUENCE</scope>
    <source>
        <strain evidence="7">CBS 538.74</strain>
    </source>
</reference>
<dbReference type="GO" id="GO:0061631">
    <property type="term" value="F:ubiquitin conjugating enzyme activity"/>
    <property type="evidence" value="ECO:0007669"/>
    <property type="project" value="UniProtKB-EC"/>
</dbReference>
<dbReference type="AlphaFoldDB" id="A0AAN6VG16"/>
<dbReference type="FunFam" id="3.10.110.10:FF:000060">
    <property type="entry name" value="Ubiquitin conjugating enzyme (UbcB)"/>
    <property type="match status" value="1"/>
</dbReference>
<gene>
    <name evidence="7" type="ORF">C8A00DRAFT_36603</name>
</gene>
<feature type="domain" description="UBC core" evidence="6">
    <location>
        <begin position="3"/>
        <end position="153"/>
    </location>
</feature>
<evidence type="ECO:0000256" key="4">
    <source>
        <dbReference type="ARBA" id="ARBA00022786"/>
    </source>
</evidence>
<dbReference type="InterPro" id="IPR000608">
    <property type="entry name" value="UBC"/>
</dbReference>
<dbReference type="SMART" id="SM00212">
    <property type="entry name" value="UBCc"/>
    <property type="match status" value="1"/>
</dbReference>
<dbReference type="Pfam" id="PF00179">
    <property type="entry name" value="UQ_con"/>
    <property type="match status" value="1"/>
</dbReference>
<proteinExistence type="predicted"/>
<evidence type="ECO:0000256" key="3">
    <source>
        <dbReference type="ARBA" id="ARBA00022741"/>
    </source>
</evidence>